<comment type="cofactor">
    <cofactor evidence="10">
        <name>Zn(2+)</name>
        <dbReference type="ChEBI" id="CHEBI:29105"/>
    </cofactor>
    <text evidence="10">Binds 1 zinc ion per subunit.</text>
</comment>
<dbReference type="OrthoDB" id="8659436at2"/>
<dbReference type="SUPFAM" id="SSF46785">
    <property type="entry name" value="Winged helix' DNA-binding domain"/>
    <property type="match status" value="1"/>
</dbReference>
<comment type="subcellular location">
    <subcellularLocation>
        <location evidence="1">Cytoplasm</location>
    </subcellularLocation>
</comment>
<dbReference type="GO" id="GO:0003700">
    <property type="term" value="F:DNA-binding transcription factor activity"/>
    <property type="evidence" value="ECO:0007669"/>
    <property type="project" value="InterPro"/>
</dbReference>
<evidence type="ECO:0000256" key="3">
    <source>
        <dbReference type="ARBA" id="ARBA00022490"/>
    </source>
</evidence>
<protein>
    <submittedName>
        <fullName evidence="11">Fur family transcriptional regulator, peroxide stress response regulator</fullName>
    </submittedName>
</protein>
<keyword evidence="8" id="KW-0238">DNA-binding</keyword>
<keyword evidence="3" id="KW-0963">Cytoplasm</keyword>
<evidence type="ECO:0000256" key="2">
    <source>
        <dbReference type="ARBA" id="ARBA00007957"/>
    </source>
</evidence>
<dbReference type="Pfam" id="PF01475">
    <property type="entry name" value="FUR"/>
    <property type="match status" value="1"/>
</dbReference>
<evidence type="ECO:0000313" key="11">
    <source>
        <dbReference type="EMBL" id="SCZ77974.1"/>
    </source>
</evidence>
<dbReference type="InterPro" id="IPR036388">
    <property type="entry name" value="WH-like_DNA-bd_sf"/>
</dbReference>
<sequence>MKSADKTHYDKPAEKLSIKQLSTILTQRGIRPSQQRLMILEYLMTHRSHPSVDMIYSALLGEVPTLSRATVYNTLNLFLEAGLVKALDIVENESRYDIVTTTHGHFKCKVCGNIFNFGVDETAMDTGDLSGFEVEEKNVYFKGICPTCLKRSRKK</sequence>
<accession>A0A1G5RV30</accession>
<organism evidence="11 12">
    <name type="scientific">Acidaminobacter hydrogenoformans DSM 2784</name>
    <dbReference type="NCBI Taxonomy" id="1120920"/>
    <lineage>
        <taxon>Bacteria</taxon>
        <taxon>Bacillati</taxon>
        <taxon>Bacillota</taxon>
        <taxon>Clostridia</taxon>
        <taxon>Peptostreptococcales</taxon>
        <taxon>Acidaminobacteraceae</taxon>
        <taxon>Acidaminobacter</taxon>
    </lineage>
</organism>
<dbReference type="Proteomes" id="UP000199208">
    <property type="component" value="Unassembled WGS sequence"/>
</dbReference>
<dbReference type="RefSeq" id="WP_092589816.1">
    <property type="nucleotide sequence ID" value="NZ_FMWL01000003.1"/>
</dbReference>
<dbReference type="PANTHER" id="PTHR33202">
    <property type="entry name" value="ZINC UPTAKE REGULATION PROTEIN"/>
    <property type="match status" value="1"/>
</dbReference>
<dbReference type="GO" id="GO:0045892">
    <property type="term" value="P:negative regulation of DNA-templated transcription"/>
    <property type="evidence" value="ECO:0007669"/>
    <property type="project" value="TreeGrafter"/>
</dbReference>
<dbReference type="InterPro" id="IPR043135">
    <property type="entry name" value="Fur_C"/>
</dbReference>
<keyword evidence="9" id="KW-0804">Transcription</keyword>
<evidence type="ECO:0000256" key="1">
    <source>
        <dbReference type="ARBA" id="ARBA00004496"/>
    </source>
</evidence>
<proteinExistence type="inferred from homology"/>
<dbReference type="PANTHER" id="PTHR33202:SF8">
    <property type="entry name" value="PEROXIDE-RESPONSIVE REPRESSOR PERR"/>
    <property type="match status" value="1"/>
</dbReference>
<dbReference type="GO" id="GO:0000976">
    <property type="term" value="F:transcription cis-regulatory region binding"/>
    <property type="evidence" value="ECO:0007669"/>
    <property type="project" value="TreeGrafter"/>
</dbReference>
<dbReference type="FunFam" id="1.10.10.10:FF:000007">
    <property type="entry name" value="Ferric uptake regulation protein"/>
    <property type="match status" value="1"/>
</dbReference>
<comment type="similarity">
    <text evidence="2">Belongs to the Fur family.</text>
</comment>
<evidence type="ECO:0000256" key="4">
    <source>
        <dbReference type="ARBA" id="ARBA00022491"/>
    </source>
</evidence>
<dbReference type="CDD" id="cd07153">
    <property type="entry name" value="Fur_like"/>
    <property type="match status" value="1"/>
</dbReference>
<keyword evidence="4" id="KW-0678">Repressor</keyword>
<gene>
    <name evidence="11" type="ORF">SAMN03080599_01037</name>
</gene>
<feature type="binding site" evidence="10">
    <location>
        <position position="108"/>
    </location>
    <ligand>
        <name>Zn(2+)</name>
        <dbReference type="ChEBI" id="CHEBI:29105"/>
    </ligand>
</feature>
<dbReference type="InterPro" id="IPR036390">
    <property type="entry name" value="WH_DNA-bd_sf"/>
</dbReference>
<evidence type="ECO:0000256" key="8">
    <source>
        <dbReference type="ARBA" id="ARBA00023125"/>
    </source>
</evidence>
<evidence type="ECO:0000256" key="5">
    <source>
        <dbReference type="ARBA" id="ARBA00022723"/>
    </source>
</evidence>
<dbReference type="GO" id="GO:1900376">
    <property type="term" value="P:regulation of secondary metabolite biosynthetic process"/>
    <property type="evidence" value="ECO:0007669"/>
    <property type="project" value="TreeGrafter"/>
</dbReference>
<keyword evidence="5 10" id="KW-0479">Metal-binding</keyword>
<dbReference type="STRING" id="1120920.SAMN03080599_01037"/>
<keyword evidence="6 10" id="KW-0862">Zinc</keyword>
<evidence type="ECO:0000256" key="9">
    <source>
        <dbReference type="ARBA" id="ARBA00023163"/>
    </source>
</evidence>
<dbReference type="Gene3D" id="3.30.1490.190">
    <property type="match status" value="1"/>
</dbReference>
<evidence type="ECO:0000256" key="10">
    <source>
        <dbReference type="PIRSR" id="PIRSR602481-1"/>
    </source>
</evidence>
<dbReference type="GO" id="GO:0005737">
    <property type="term" value="C:cytoplasm"/>
    <property type="evidence" value="ECO:0007669"/>
    <property type="project" value="UniProtKB-SubCell"/>
</dbReference>
<keyword evidence="7" id="KW-0805">Transcription regulation</keyword>
<feature type="binding site" evidence="10">
    <location>
        <position position="148"/>
    </location>
    <ligand>
        <name>Zn(2+)</name>
        <dbReference type="ChEBI" id="CHEBI:29105"/>
    </ligand>
</feature>
<evidence type="ECO:0000256" key="6">
    <source>
        <dbReference type="ARBA" id="ARBA00022833"/>
    </source>
</evidence>
<feature type="binding site" evidence="10">
    <location>
        <position position="145"/>
    </location>
    <ligand>
        <name>Zn(2+)</name>
        <dbReference type="ChEBI" id="CHEBI:29105"/>
    </ligand>
</feature>
<dbReference type="Gene3D" id="1.10.10.10">
    <property type="entry name" value="Winged helix-like DNA-binding domain superfamily/Winged helix DNA-binding domain"/>
    <property type="match status" value="1"/>
</dbReference>
<dbReference type="GO" id="GO:0008270">
    <property type="term" value="F:zinc ion binding"/>
    <property type="evidence" value="ECO:0007669"/>
    <property type="project" value="TreeGrafter"/>
</dbReference>
<evidence type="ECO:0000313" key="12">
    <source>
        <dbReference type="Proteomes" id="UP000199208"/>
    </source>
</evidence>
<reference evidence="11 12" key="1">
    <citation type="submission" date="2016-10" db="EMBL/GenBank/DDBJ databases">
        <authorList>
            <person name="de Groot N.N."/>
        </authorList>
    </citation>
    <scope>NUCLEOTIDE SEQUENCE [LARGE SCALE GENOMIC DNA]</scope>
    <source>
        <strain evidence="11 12">DSM 2784</strain>
    </source>
</reference>
<dbReference type="EMBL" id="FMWL01000003">
    <property type="protein sequence ID" value="SCZ77974.1"/>
    <property type="molecule type" value="Genomic_DNA"/>
</dbReference>
<name>A0A1G5RV30_9FIRM</name>
<dbReference type="InterPro" id="IPR002481">
    <property type="entry name" value="FUR"/>
</dbReference>
<feature type="binding site" evidence="10">
    <location>
        <position position="111"/>
    </location>
    <ligand>
        <name>Zn(2+)</name>
        <dbReference type="ChEBI" id="CHEBI:29105"/>
    </ligand>
</feature>
<evidence type="ECO:0000256" key="7">
    <source>
        <dbReference type="ARBA" id="ARBA00023015"/>
    </source>
</evidence>
<keyword evidence="12" id="KW-1185">Reference proteome</keyword>
<dbReference type="AlphaFoldDB" id="A0A1G5RV30"/>